<reference evidence="2" key="1">
    <citation type="journal article" date="2014" name="Front. Microbiol.">
        <title>High frequency of phylogenetically diverse reductive dehalogenase-homologous genes in deep subseafloor sedimentary metagenomes.</title>
        <authorList>
            <person name="Kawai M."/>
            <person name="Futagami T."/>
            <person name="Toyoda A."/>
            <person name="Takaki Y."/>
            <person name="Nishi S."/>
            <person name="Hori S."/>
            <person name="Arai W."/>
            <person name="Tsubouchi T."/>
            <person name="Morono Y."/>
            <person name="Uchiyama I."/>
            <person name="Ito T."/>
            <person name="Fujiyama A."/>
            <person name="Inagaki F."/>
            <person name="Takami H."/>
        </authorList>
    </citation>
    <scope>NUCLEOTIDE SEQUENCE</scope>
    <source>
        <strain evidence="2">Expedition CK06-06</strain>
    </source>
</reference>
<sequence length="45" mass="4900">MQKADAGRKKGIPQEKKVGLSTMRQSENADSKKGIGRTDRGQAKL</sequence>
<evidence type="ECO:0000313" key="2">
    <source>
        <dbReference type="EMBL" id="GAG68549.1"/>
    </source>
</evidence>
<comment type="caution">
    <text evidence="2">The sequence shown here is derived from an EMBL/GenBank/DDBJ whole genome shotgun (WGS) entry which is preliminary data.</text>
</comment>
<name>X0ZGW0_9ZZZZ</name>
<dbReference type="AlphaFoldDB" id="X0ZGW0"/>
<protein>
    <submittedName>
        <fullName evidence="2">Uncharacterized protein</fullName>
    </submittedName>
</protein>
<gene>
    <name evidence="2" type="ORF">S01H4_12912</name>
</gene>
<feature type="compositionally biased region" description="Basic and acidic residues" evidence="1">
    <location>
        <begin position="1"/>
        <end position="18"/>
    </location>
</feature>
<organism evidence="2">
    <name type="scientific">marine sediment metagenome</name>
    <dbReference type="NCBI Taxonomy" id="412755"/>
    <lineage>
        <taxon>unclassified sequences</taxon>
        <taxon>metagenomes</taxon>
        <taxon>ecological metagenomes</taxon>
    </lineage>
</organism>
<evidence type="ECO:0000256" key="1">
    <source>
        <dbReference type="SAM" id="MobiDB-lite"/>
    </source>
</evidence>
<dbReference type="EMBL" id="BART01005639">
    <property type="protein sequence ID" value="GAG68549.1"/>
    <property type="molecule type" value="Genomic_DNA"/>
</dbReference>
<feature type="region of interest" description="Disordered" evidence="1">
    <location>
        <begin position="1"/>
        <end position="45"/>
    </location>
</feature>
<accession>X0ZGW0</accession>
<proteinExistence type="predicted"/>
<feature type="compositionally biased region" description="Basic and acidic residues" evidence="1">
    <location>
        <begin position="27"/>
        <end position="45"/>
    </location>
</feature>